<dbReference type="InterPro" id="IPR004827">
    <property type="entry name" value="bZIP"/>
</dbReference>
<dbReference type="Gene3D" id="1.20.5.170">
    <property type="match status" value="1"/>
</dbReference>
<reference evidence="3" key="1">
    <citation type="journal article" date="2019" name="Beilstein J. Org. Chem.">
        <title>Nanangenines: drimane sesquiterpenoids as the dominant metabolite cohort of a novel Australian fungus, Aspergillus nanangensis.</title>
        <authorList>
            <person name="Lacey H.J."/>
            <person name="Gilchrist C.L.M."/>
            <person name="Crombie A."/>
            <person name="Kalaitzis J.A."/>
            <person name="Vuong D."/>
            <person name="Rutledge P.J."/>
            <person name="Turner P."/>
            <person name="Pitt J.I."/>
            <person name="Lacey E."/>
            <person name="Chooi Y.H."/>
            <person name="Piggott A.M."/>
        </authorList>
    </citation>
    <scope>NUCLEOTIDE SEQUENCE</scope>
    <source>
        <strain evidence="3">MST-FP2251</strain>
    </source>
</reference>
<name>A0AAD4CL18_ASPNN</name>
<gene>
    <name evidence="3" type="ORF">FE257_008669</name>
</gene>
<dbReference type="EMBL" id="VCAU01000047">
    <property type="protein sequence ID" value="KAF9888391.1"/>
    <property type="molecule type" value="Genomic_DNA"/>
</dbReference>
<dbReference type="PROSITE" id="PS00036">
    <property type="entry name" value="BZIP_BASIC"/>
    <property type="match status" value="1"/>
</dbReference>
<dbReference type="InterPro" id="IPR046347">
    <property type="entry name" value="bZIP_sf"/>
</dbReference>
<feature type="compositionally biased region" description="Basic and acidic residues" evidence="1">
    <location>
        <begin position="32"/>
        <end position="45"/>
    </location>
</feature>
<comment type="caution">
    <text evidence="3">The sequence shown here is derived from an EMBL/GenBank/DDBJ whole genome shotgun (WGS) entry which is preliminary data.</text>
</comment>
<evidence type="ECO:0000313" key="3">
    <source>
        <dbReference type="EMBL" id="KAF9888391.1"/>
    </source>
</evidence>
<dbReference type="Proteomes" id="UP001194746">
    <property type="component" value="Unassembled WGS sequence"/>
</dbReference>
<evidence type="ECO:0000259" key="2">
    <source>
        <dbReference type="PROSITE" id="PS50217"/>
    </source>
</evidence>
<evidence type="ECO:0000313" key="4">
    <source>
        <dbReference type="Proteomes" id="UP001194746"/>
    </source>
</evidence>
<keyword evidence="4" id="KW-1185">Reference proteome</keyword>
<reference evidence="3" key="2">
    <citation type="submission" date="2020-02" db="EMBL/GenBank/DDBJ databases">
        <authorList>
            <person name="Gilchrist C.L.M."/>
            <person name="Chooi Y.-H."/>
        </authorList>
    </citation>
    <scope>NUCLEOTIDE SEQUENCE</scope>
    <source>
        <strain evidence="3">MST-FP2251</strain>
    </source>
</reference>
<feature type="compositionally biased region" description="Polar residues" evidence="1">
    <location>
        <begin position="1"/>
        <end position="17"/>
    </location>
</feature>
<dbReference type="SMART" id="SM00338">
    <property type="entry name" value="BRLZ"/>
    <property type="match status" value="1"/>
</dbReference>
<dbReference type="Pfam" id="PF07716">
    <property type="entry name" value="bZIP_2"/>
    <property type="match status" value="1"/>
</dbReference>
<organism evidence="3 4">
    <name type="scientific">Aspergillus nanangensis</name>
    <dbReference type="NCBI Taxonomy" id="2582783"/>
    <lineage>
        <taxon>Eukaryota</taxon>
        <taxon>Fungi</taxon>
        <taxon>Dikarya</taxon>
        <taxon>Ascomycota</taxon>
        <taxon>Pezizomycotina</taxon>
        <taxon>Eurotiomycetes</taxon>
        <taxon>Eurotiomycetidae</taxon>
        <taxon>Eurotiales</taxon>
        <taxon>Aspergillaceae</taxon>
        <taxon>Aspergillus</taxon>
        <taxon>Aspergillus subgen. Circumdati</taxon>
    </lineage>
</organism>
<feature type="region of interest" description="Disordered" evidence="1">
    <location>
        <begin position="1"/>
        <end position="56"/>
    </location>
</feature>
<proteinExistence type="predicted"/>
<dbReference type="GO" id="GO:0003700">
    <property type="term" value="F:DNA-binding transcription factor activity"/>
    <property type="evidence" value="ECO:0007669"/>
    <property type="project" value="InterPro"/>
</dbReference>
<dbReference type="SUPFAM" id="SSF57959">
    <property type="entry name" value="Leucine zipper domain"/>
    <property type="match status" value="1"/>
</dbReference>
<feature type="domain" description="BZIP" evidence="2">
    <location>
        <begin position="23"/>
        <end position="89"/>
    </location>
</feature>
<sequence length="138" mass="16421">MEGTQLASQEESYQTSPVLVKNLENKVKRRSQNREAQRRFRERRVQQQKSIQQEMDELRTECQRLRDQDREMSRLVKDNDKLRSELMNLRQQRRMMLAILGRPRNSQSTSAGDDLAFLDMLRCCLEFTEEKSPSTPDL</sequence>
<accession>A0AAD4CL18</accession>
<evidence type="ECO:0000256" key="1">
    <source>
        <dbReference type="SAM" id="MobiDB-lite"/>
    </source>
</evidence>
<dbReference type="AlphaFoldDB" id="A0AAD4CL18"/>
<protein>
    <recommendedName>
        <fullName evidence="2">BZIP domain-containing protein</fullName>
    </recommendedName>
</protein>
<dbReference type="PROSITE" id="PS50217">
    <property type="entry name" value="BZIP"/>
    <property type="match status" value="1"/>
</dbReference>